<protein>
    <submittedName>
        <fullName evidence="3">CPBP family intramembrane metalloprotease</fullName>
    </submittedName>
</protein>
<comment type="caution">
    <text evidence="3">The sequence shown here is derived from an EMBL/GenBank/DDBJ whole genome shotgun (WGS) entry which is preliminary data.</text>
</comment>
<sequence>MQTGQIAFVSPVAAPGWQRWLVFSPVARIVNFAVMMFVFTVTVHFVVGSMGWTAKEATPLQHALARLAMQLLPAILAYLVLVRLIERRRMTELSLRQLPTLGLLGLLIGACLISLVIGVLWLTGSYHVMGTNPHVDWLPAVLVVGLGAGIGEEIITRGALFRIVEEGLGTWWALAISAAFFGAAHIFNPGATLWSSAAIAIEAGILLALLYHVTRSLWACVGMHAAWNVLQGTLFGVAVSGTAADGLLVSKLTGPDWLSGGAFGAEASVVALLACSSVSVVLLIIALRRGSIVPPAWRRIAASA</sequence>
<feature type="transmembrane region" description="Helical" evidence="1">
    <location>
        <begin position="29"/>
        <end position="47"/>
    </location>
</feature>
<dbReference type="Proteomes" id="UP001620408">
    <property type="component" value="Unassembled WGS sequence"/>
</dbReference>
<dbReference type="EMBL" id="JADIKD010000011">
    <property type="protein sequence ID" value="MFK2918421.1"/>
    <property type="molecule type" value="Genomic_DNA"/>
</dbReference>
<dbReference type="Pfam" id="PF02517">
    <property type="entry name" value="Rce1-like"/>
    <property type="match status" value="1"/>
</dbReference>
<dbReference type="InterPro" id="IPR003675">
    <property type="entry name" value="Rce1/LyrA-like_dom"/>
</dbReference>
<feature type="transmembrane region" description="Helical" evidence="1">
    <location>
        <begin position="225"/>
        <end position="249"/>
    </location>
</feature>
<keyword evidence="1" id="KW-0472">Membrane</keyword>
<keyword evidence="3" id="KW-0378">Hydrolase</keyword>
<proteinExistence type="predicted"/>
<name>A0ABW8K6B4_9GAMM</name>
<feature type="transmembrane region" description="Helical" evidence="1">
    <location>
        <begin position="193"/>
        <end position="213"/>
    </location>
</feature>
<feature type="domain" description="CAAX prenyl protease 2/Lysostaphin resistance protein A-like" evidence="2">
    <location>
        <begin position="137"/>
        <end position="230"/>
    </location>
</feature>
<evidence type="ECO:0000259" key="2">
    <source>
        <dbReference type="Pfam" id="PF02517"/>
    </source>
</evidence>
<feature type="transmembrane region" description="Helical" evidence="1">
    <location>
        <begin position="98"/>
        <end position="122"/>
    </location>
</feature>
<keyword evidence="3" id="KW-0482">Metalloprotease</keyword>
<dbReference type="PANTHER" id="PTHR39430">
    <property type="entry name" value="MEMBRANE-ASSOCIATED PROTEASE-RELATED"/>
    <property type="match status" value="1"/>
</dbReference>
<keyword evidence="1" id="KW-0812">Transmembrane</keyword>
<dbReference type="RefSeq" id="WP_379985761.1">
    <property type="nucleotide sequence ID" value="NZ_JADIKD010000011.1"/>
</dbReference>
<keyword evidence="1" id="KW-1133">Transmembrane helix</keyword>
<feature type="transmembrane region" description="Helical" evidence="1">
    <location>
        <begin position="67"/>
        <end position="86"/>
    </location>
</feature>
<gene>
    <name evidence="3" type="ORF">ISS97_14195</name>
</gene>
<keyword evidence="4" id="KW-1185">Reference proteome</keyword>
<feature type="transmembrane region" description="Helical" evidence="1">
    <location>
        <begin position="168"/>
        <end position="187"/>
    </location>
</feature>
<feature type="transmembrane region" description="Helical" evidence="1">
    <location>
        <begin position="137"/>
        <end position="156"/>
    </location>
</feature>
<accession>A0ABW8K6B4</accession>
<reference evidence="3 4" key="1">
    <citation type="submission" date="2020-10" db="EMBL/GenBank/DDBJ databases">
        <title>Phylogeny of dyella-like bacteria.</title>
        <authorList>
            <person name="Fu J."/>
        </authorList>
    </citation>
    <scope>NUCLEOTIDE SEQUENCE [LARGE SCALE GENOMIC DNA]</scope>
    <source>
        <strain evidence="3 4">BB4</strain>
    </source>
</reference>
<feature type="transmembrane region" description="Helical" evidence="1">
    <location>
        <begin position="269"/>
        <end position="287"/>
    </location>
</feature>
<keyword evidence="3" id="KW-0645">Protease</keyword>
<organism evidence="3 4">
    <name type="scientific">Dyella koreensis</name>
    <dbReference type="NCBI Taxonomy" id="311235"/>
    <lineage>
        <taxon>Bacteria</taxon>
        <taxon>Pseudomonadati</taxon>
        <taxon>Pseudomonadota</taxon>
        <taxon>Gammaproteobacteria</taxon>
        <taxon>Lysobacterales</taxon>
        <taxon>Rhodanobacteraceae</taxon>
        <taxon>Dyella</taxon>
    </lineage>
</organism>
<dbReference type="GO" id="GO:0008237">
    <property type="term" value="F:metallopeptidase activity"/>
    <property type="evidence" value="ECO:0007669"/>
    <property type="project" value="UniProtKB-KW"/>
</dbReference>
<evidence type="ECO:0000313" key="4">
    <source>
        <dbReference type="Proteomes" id="UP001620408"/>
    </source>
</evidence>
<dbReference type="PANTHER" id="PTHR39430:SF1">
    <property type="entry name" value="PROTEASE"/>
    <property type="match status" value="1"/>
</dbReference>
<evidence type="ECO:0000256" key="1">
    <source>
        <dbReference type="SAM" id="Phobius"/>
    </source>
</evidence>
<evidence type="ECO:0000313" key="3">
    <source>
        <dbReference type="EMBL" id="MFK2918421.1"/>
    </source>
</evidence>